<feature type="transmembrane region" description="Helical" evidence="5">
    <location>
        <begin position="148"/>
        <end position="166"/>
    </location>
</feature>
<sequence length="288" mass="31023">MSRKNWILFSIVGILWGTPYLLIRVAVRDFSPATVVFIRVTMGAMILIPIAIKQKTFMSAVRGLKYIIPYAIAEMLIPLMLIAKAETSISSGLTGILIATVPIWASIFASMHGDKTVWHHTRLIGLIVGFVGIFLLVGIESLTGDSALWAIAFVIFASASYAFAVNMITRKLPNVSGIAFNGIAMAITGLITAPFALMQWPTQAVPTKAILSVIALGFFCTALAFILFFIVIKEIGPARASLTTYLNTAVAVLLGVLVLREPFTLGIGIGLPLVLYGSYLASRKTSKV</sequence>
<reference evidence="7" key="1">
    <citation type="submission" date="2020-05" db="EMBL/GenBank/DDBJ databases">
        <authorList>
            <person name="Chiriac C."/>
            <person name="Salcher M."/>
            <person name="Ghai R."/>
            <person name="Kavagutti S V."/>
        </authorList>
    </citation>
    <scope>NUCLEOTIDE SEQUENCE</scope>
</reference>
<feature type="domain" description="EamA" evidence="6">
    <location>
        <begin position="7"/>
        <end position="137"/>
    </location>
</feature>
<feature type="transmembrane region" description="Helical" evidence="5">
    <location>
        <begin position="33"/>
        <end position="52"/>
    </location>
</feature>
<protein>
    <submittedName>
        <fullName evidence="7">Unannotated protein</fullName>
    </submittedName>
</protein>
<dbReference type="SUPFAM" id="SSF103481">
    <property type="entry name" value="Multidrug resistance efflux transporter EmrE"/>
    <property type="match status" value="2"/>
</dbReference>
<keyword evidence="3 5" id="KW-1133">Transmembrane helix</keyword>
<feature type="transmembrane region" description="Helical" evidence="5">
    <location>
        <begin position="242"/>
        <end position="259"/>
    </location>
</feature>
<organism evidence="7">
    <name type="scientific">freshwater metagenome</name>
    <dbReference type="NCBI Taxonomy" id="449393"/>
    <lineage>
        <taxon>unclassified sequences</taxon>
        <taxon>metagenomes</taxon>
        <taxon>ecological metagenomes</taxon>
    </lineage>
</organism>
<gene>
    <name evidence="7" type="ORF">UFOPK1773_00826</name>
</gene>
<dbReference type="InterPro" id="IPR000620">
    <property type="entry name" value="EamA_dom"/>
</dbReference>
<evidence type="ECO:0000256" key="3">
    <source>
        <dbReference type="ARBA" id="ARBA00022989"/>
    </source>
</evidence>
<dbReference type="EMBL" id="CAEZUA010000051">
    <property type="protein sequence ID" value="CAB4590843.1"/>
    <property type="molecule type" value="Genomic_DNA"/>
</dbReference>
<feature type="transmembrane region" description="Helical" evidence="5">
    <location>
        <begin position="178"/>
        <end position="197"/>
    </location>
</feature>
<feature type="transmembrane region" description="Helical" evidence="5">
    <location>
        <begin position="209"/>
        <end position="230"/>
    </location>
</feature>
<feature type="domain" description="EamA" evidence="6">
    <location>
        <begin position="149"/>
        <end position="282"/>
    </location>
</feature>
<keyword evidence="2 5" id="KW-0812">Transmembrane</keyword>
<evidence type="ECO:0000259" key="6">
    <source>
        <dbReference type="Pfam" id="PF00892"/>
    </source>
</evidence>
<evidence type="ECO:0000313" key="7">
    <source>
        <dbReference type="EMBL" id="CAB4590843.1"/>
    </source>
</evidence>
<dbReference type="GO" id="GO:0016020">
    <property type="term" value="C:membrane"/>
    <property type="evidence" value="ECO:0007669"/>
    <property type="project" value="UniProtKB-SubCell"/>
</dbReference>
<feature type="transmembrane region" description="Helical" evidence="5">
    <location>
        <begin position="123"/>
        <end position="142"/>
    </location>
</feature>
<evidence type="ECO:0000256" key="2">
    <source>
        <dbReference type="ARBA" id="ARBA00022692"/>
    </source>
</evidence>
<feature type="transmembrane region" description="Helical" evidence="5">
    <location>
        <begin position="265"/>
        <end position="282"/>
    </location>
</feature>
<name>A0A6J6FV44_9ZZZZ</name>
<dbReference type="InterPro" id="IPR050638">
    <property type="entry name" value="AA-Vitamin_Transporters"/>
</dbReference>
<dbReference type="PANTHER" id="PTHR32322:SF2">
    <property type="entry name" value="EAMA DOMAIN-CONTAINING PROTEIN"/>
    <property type="match status" value="1"/>
</dbReference>
<dbReference type="AlphaFoldDB" id="A0A6J6FV44"/>
<feature type="transmembrane region" description="Helical" evidence="5">
    <location>
        <begin position="89"/>
        <end position="111"/>
    </location>
</feature>
<proteinExistence type="predicted"/>
<dbReference type="PANTHER" id="PTHR32322">
    <property type="entry name" value="INNER MEMBRANE TRANSPORTER"/>
    <property type="match status" value="1"/>
</dbReference>
<evidence type="ECO:0000256" key="5">
    <source>
        <dbReference type="SAM" id="Phobius"/>
    </source>
</evidence>
<accession>A0A6J6FV44</accession>
<evidence type="ECO:0000256" key="4">
    <source>
        <dbReference type="ARBA" id="ARBA00023136"/>
    </source>
</evidence>
<feature type="transmembrane region" description="Helical" evidence="5">
    <location>
        <begin position="7"/>
        <end position="27"/>
    </location>
</feature>
<keyword evidence="4 5" id="KW-0472">Membrane</keyword>
<feature type="transmembrane region" description="Helical" evidence="5">
    <location>
        <begin position="64"/>
        <end position="83"/>
    </location>
</feature>
<dbReference type="Pfam" id="PF00892">
    <property type="entry name" value="EamA"/>
    <property type="match status" value="2"/>
</dbReference>
<evidence type="ECO:0000256" key="1">
    <source>
        <dbReference type="ARBA" id="ARBA00004141"/>
    </source>
</evidence>
<dbReference type="InterPro" id="IPR037185">
    <property type="entry name" value="EmrE-like"/>
</dbReference>
<comment type="subcellular location">
    <subcellularLocation>
        <location evidence="1">Membrane</location>
        <topology evidence="1">Multi-pass membrane protein</topology>
    </subcellularLocation>
</comment>